<keyword evidence="1" id="KW-1133">Transmembrane helix</keyword>
<dbReference type="KEGG" id="marz:MARA_03940"/>
<dbReference type="Proteomes" id="UP000467428">
    <property type="component" value="Chromosome"/>
</dbReference>
<feature type="transmembrane region" description="Helical" evidence="1">
    <location>
        <begin position="12"/>
        <end position="40"/>
    </location>
</feature>
<keyword evidence="1" id="KW-0472">Membrane</keyword>
<organism evidence="2 3">
    <name type="scientific">Mycolicibacterium arabiense</name>
    <dbReference type="NCBI Taxonomy" id="1286181"/>
    <lineage>
        <taxon>Bacteria</taxon>
        <taxon>Bacillati</taxon>
        <taxon>Actinomycetota</taxon>
        <taxon>Actinomycetes</taxon>
        <taxon>Mycobacteriales</taxon>
        <taxon>Mycobacteriaceae</taxon>
        <taxon>Mycolicibacterium</taxon>
    </lineage>
</organism>
<proteinExistence type="predicted"/>
<evidence type="ECO:0000256" key="1">
    <source>
        <dbReference type="SAM" id="Phobius"/>
    </source>
</evidence>
<evidence type="ECO:0000313" key="2">
    <source>
        <dbReference type="EMBL" id="BBY46926.1"/>
    </source>
</evidence>
<name>A0A7I7RSC7_9MYCO</name>
<protein>
    <submittedName>
        <fullName evidence="2">Uncharacterized protein</fullName>
    </submittedName>
</protein>
<sequence>MKRLAKGKIGVGTLMTIAAVGAVVLGEVGEAAMLAFLFSISEDWRNTRSPVLAAGCAPVVAGAQRGHRAA</sequence>
<geneLocation type="plasmid" evidence="3">
    <name>pjcm18538 dna</name>
</geneLocation>
<dbReference type="EMBL" id="AP022593">
    <property type="protein sequence ID" value="BBY46926.1"/>
    <property type="molecule type" value="Genomic_DNA"/>
</dbReference>
<reference evidence="2 3" key="1">
    <citation type="journal article" date="2019" name="Emerg. Microbes Infect.">
        <title>Comprehensive subspecies identification of 175 nontuberculous mycobacteria species based on 7547 genomic profiles.</title>
        <authorList>
            <person name="Matsumoto Y."/>
            <person name="Kinjo T."/>
            <person name="Motooka D."/>
            <person name="Nabeya D."/>
            <person name="Jung N."/>
            <person name="Uechi K."/>
            <person name="Horii T."/>
            <person name="Iida T."/>
            <person name="Fujita J."/>
            <person name="Nakamura S."/>
        </authorList>
    </citation>
    <scope>NUCLEOTIDE SEQUENCE [LARGE SCALE GENOMIC DNA]</scope>
    <source>
        <strain evidence="2 3">JCM 18538</strain>
    </source>
</reference>
<evidence type="ECO:0000313" key="3">
    <source>
        <dbReference type="Proteomes" id="UP000467428"/>
    </source>
</evidence>
<accession>A0A7I7RSC7</accession>
<keyword evidence="3" id="KW-1185">Reference proteome</keyword>
<keyword evidence="1" id="KW-0812">Transmembrane</keyword>
<dbReference type="AlphaFoldDB" id="A0A7I7RSC7"/>
<gene>
    <name evidence="2" type="ORF">MARA_03940</name>
</gene>